<dbReference type="Proteomes" id="UP000694886">
    <property type="component" value="Chromosome 9"/>
</dbReference>
<feature type="compositionally biased region" description="Polar residues" evidence="2">
    <location>
        <begin position="560"/>
        <end position="573"/>
    </location>
</feature>
<feature type="compositionally biased region" description="Low complexity" evidence="2">
    <location>
        <begin position="179"/>
        <end position="189"/>
    </location>
</feature>
<feature type="compositionally biased region" description="Low complexity" evidence="2">
    <location>
        <begin position="455"/>
        <end position="465"/>
    </location>
</feature>
<name>A0AB32USJ7_THECC</name>
<reference evidence="4" key="1">
    <citation type="journal article" date="1997" name="Nucleic Acids Res.">
        <title>tRNAscan-SE: a program for improved detection of transfer RNA genes in genomic sequence.</title>
        <authorList>
            <person name="Lowe T.M."/>
            <person name="Eddy S.R."/>
        </authorList>
    </citation>
    <scope>NUCLEOTIDE SEQUENCE [LARGE SCALE GENOMIC DNA]</scope>
    <source>
        <strain evidence="4">r\B97-61/B2</strain>
    </source>
</reference>
<feature type="compositionally biased region" description="Basic and acidic residues" evidence="2">
    <location>
        <begin position="541"/>
        <end position="552"/>
    </location>
</feature>
<feature type="compositionally biased region" description="Basic residues" evidence="2">
    <location>
        <begin position="820"/>
        <end position="833"/>
    </location>
</feature>
<organism evidence="4 5">
    <name type="scientific">Theobroma cacao</name>
    <name type="common">Cacao</name>
    <name type="synonym">Cocoa</name>
    <dbReference type="NCBI Taxonomy" id="3641"/>
    <lineage>
        <taxon>Eukaryota</taxon>
        <taxon>Viridiplantae</taxon>
        <taxon>Streptophyta</taxon>
        <taxon>Embryophyta</taxon>
        <taxon>Tracheophyta</taxon>
        <taxon>Spermatophyta</taxon>
        <taxon>Magnoliopsida</taxon>
        <taxon>eudicotyledons</taxon>
        <taxon>Gunneridae</taxon>
        <taxon>Pentapetalae</taxon>
        <taxon>rosids</taxon>
        <taxon>malvids</taxon>
        <taxon>Malvales</taxon>
        <taxon>Malvaceae</taxon>
        <taxon>Byttnerioideae</taxon>
        <taxon>Theobroma</taxon>
    </lineage>
</organism>
<dbReference type="RefSeq" id="XP_017982807.1">
    <property type="nucleotide sequence ID" value="XM_018127318.1"/>
</dbReference>
<feature type="compositionally biased region" description="Basic and acidic residues" evidence="2">
    <location>
        <begin position="593"/>
        <end position="632"/>
    </location>
</feature>
<gene>
    <name evidence="5 6" type="primary">LOC18590634</name>
</gene>
<dbReference type="GO" id="GO:0006397">
    <property type="term" value="P:mRNA processing"/>
    <property type="evidence" value="ECO:0007669"/>
    <property type="project" value="UniProtKB-KW"/>
</dbReference>
<evidence type="ECO:0000256" key="2">
    <source>
        <dbReference type="SAM" id="MobiDB-lite"/>
    </source>
</evidence>
<dbReference type="InterPro" id="IPR052225">
    <property type="entry name" value="Ser/Arg_repetitive_matrix"/>
</dbReference>
<dbReference type="InterPro" id="IPR036483">
    <property type="entry name" value="PWI_dom_sf"/>
</dbReference>
<feature type="compositionally biased region" description="Basic and acidic residues" evidence="2">
    <location>
        <begin position="834"/>
        <end position="856"/>
    </location>
</feature>
<feature type="compositionally biased region" description="Low complexity" evidence="2">
    <location>
        <begin position="248"/>
        <end position="263"/>
    </location>
</feature>
<dbReference type="SMART" id="SM00311">
    <property type="entry name" value="PWI"/>
    <property type="match status" value="1"/>
</dbReference>
<feature type="region of interest" description="Disordered" evidence="2">
    <location>
        <begin position="122"/>
        <end position="875"/>
    </location>
</feature>
<dbReference type="PROSITE" id="PS51025">
    <property type="entry name" value="PWI"/>
    <property type="match status" value="1"/>
</dbReference>
<evidence type="ECO:0000259" key="3">
    <source>
        <dbReference type="PROSITE" id="PS51025"/>
    </source>
</evidence>
<feature type="compositionally biased region" description="Basic and acidic residues" evidence="2">
    <location>
        <begin position="716"/>
        <end position="744"/>
    </location>
</feature>
<feature type="compositionally biased region" description="Low complexity" evidence="2">
    <location>
        <begin position="226"/>
        <end position="239"/>
    </location>
</feature>
<dbReference type="AlphaFoldDB" id="A0AB32USJ7"/>
<dbReference type="GeneID" id="18590634"/>
<dbReference type="Gramene" id="Tc09v2_t026530.1">
    <property type="protein sequence ID" value="Tc09v2_p026530.1"/>
    <property type="gene ID" value="Tc09v2_g026530"/>
</dbReference>
<dbReference type="KEGG" id="tcc:18590634"/>
<feature type="domain" description="PWI" evidence="3">
    <location>
        <begin position="27"/>
        <end position="125"/>
    </location>
</feature>
<dbReference type="SUPFAM" id="SSF101233">
    <property type="entry name" value="PWI domain"/>
    <property type="match status" value="1"/>
</dbReference>
<evidence type="ECO:0000313" key="5">
    <source>
        <dbReference type="RefSeq" id="XP_007016333.2"/>
    </source>
</evidence>
<feature type="compositionally biased region" description="Basic and acidic residues" evidence="2">
    <location>
        <begin position="668"/>
        <end position="685"/>
    </location>
</feature>
<dbReference type="Pfam" id="PF01480">
    <property type="entry name" value="PWI"/>
    <property type="match status" value="1"/>
</dbReference>
<evidence type="ECO:0000313" key="4">
    <source>
        <dbReference type="Proteomes" id="UP000694886"/>
    </source>
</evidence>
<dbReference type="Gramene" id="Tc09v2_t026530.2">
    <property type="protein sequence ID" value="Tc09v2_p026530.2"/>
    <property type="gene ID" value="Tc09v2_g026530"/>
</dbReference>
<protein>
    <submittedName>
        <fullName evidence="5 6">Serine/arginine repetitive matrix protein 1</fullName>
    </submittedName>
</protein>
<keyword evidence="1" id="KW-0507">mRNA processing</keyword>
<reference evidence="5 6" key="2">
    <citation type="submission" date="2025-04" db="UniProtKB">
        <authorList>
            <consortium name="RefSeq"/>
        </authorList>
    </citation>
    <scope>IDENTIFICATION</scope>
</reference>
<dbReference type="RefSeq" id="XP_007016333.2">
    <property type="nucleotide sequence ID" value="XM_007016271.2"/>
</dbReference>
<feature type="compositionally biased region" description="Acidic residues" evidence="2">
    <location>
        <begin position="790"/>
        <end position="799"/>
    </location>
</feature>
<feature type="compositionally biased region" description="Polar residues" evidence="2">
    <location>
        <begin position="472"/>
        <end position="481"/>
    </location>
</feature>
<feature type="compositionally biased region" description="Low complexity" evidence="2">
    <location>
        <begin position="487"/>
        <end position="508"/>
    </location>
</feature>
<sequence length="896" mass="103582">MSGGFFRGTSADQDTRFSNKQAKLLKSQKFAPELDHLVDMTKVEMDVIRPWIATRVTELLGFEDEVLINFIYGLLDGKEVNGKQVQISLTGFMEKNTGKFMKELWILLLSAQRNASGVPQQFLDAKEEETRKKKAESDRIANEIQKKKDKESGELEQERLRKMDNGDERKAGDLELEPSSKNKLPKSSSARPEGERDADQRNGVGRKRVSRSPCSTDRSASPRGPRSQSISRSLSNSRSYSDDKQKSRSVSRSPQQRQRSISSDRMYHSPRRRSLTPRSRHSPRSPRSPARRRLSYSRRRSRSRSPRRSRSPIRRRLRSPYRRRSPTPVRRRSRSPIRRHRSPSPIRRHRSPSPIRRHRSPSPIRRHRSPLSNRRHRSPSLVRRRRSPSLVRRRSPSPVHRRSPSPGRRRSPSPIRRRSLFPVRRKSPSPLRRRSPPPMQRKSPSPMRQERRRSSSTPPRYRSSSLVGHRSPASSHRSITPSHGRSRSPYQSSSLSPVQRRSSSPVMRSPEKQRSPLLSPGERQGVRGKLSPVGRRLSSSPDRDRMDQRDAGYKVPALSLSPNKFSVSKSPSHVRNRSASEDRRSSSPYESPMRQRRERIASHDGSSPERKPRELKGQRDSKGTGRKNEASRSRHSPLVSKQRVSPRKVHTSDQLAGGRSTESLSRLDNMESRKKDLEIKSEKCSGKGVDLGTPDRQRSPAISEDTFQGEKQSSLHLREGKRSSERGRSRQNDIKDSDQRHKAETSPMLLEKLDQYNHGLDSGSEGSDKHRTKHKEKRKHKRSERREVTSDDDSSYDSEIEGRKEAKRRRKEEKRLRKEEKRRRREERRRRREERRAEKLKMKGQDDGSSSDGEHVAKRKSQPSDDEDAETEQKKLEIELRKKAIESLKAKKGISR</sequence>
<proteinExistence type="predicted"/>
<dbReference type="InterPro" id="IPR002483">
    <property type="entry name" value="PWI_dom"/>
</dbReference>
<dbReference type="PANTHER" id="PTHR23148">
    <property type="entry name" value="SERINE/ARGININE REGULATED NUCLEAR MATRIX PROTEIN"/>
    <property type="match status" value="1"/>
</dbReference>
<dbReference type="PANTHER" id="PTHR23148:SF0">
    <property type="entry name" value="SERINE_ARGININE REPETITIVE MATRIX PROTEIN 1"/>
    <property type="match status" value="1"/>
</dbReference>
<feature type="compositionally biased region" description="Polar residues" evidence="2">
    <location>
        <begin position="705"/>
        <end position="715"/>
    </location>
</feature>
<feature type="compositionally biased region" description="Basic and acidic residues" evidence="2">
    <location>
        <begin position="124"/>
        <end position="173"/>
    </location>
</feature>
<accession>A0AB32USJ7</accession>
<dbReference type="Gene3D" id="1.20.1390.10">
    <property type="entry name" value="PWI domain"/>
    <property type="match status" value="1"/>
</dbReference>
<evidence type="ECO:0000256" key="1">
    <source>
        <dbReference type="ARBA" id="ARBA00022664"/>
    </source>
</evidence>
<feature type="compositionally biased region" description="Basic residues" evidence="2">
    <location>
        <begin position="770"/>
        <end position="783"/>
    </location>
</feature>
<feature type="compositionally biased region" description="Basic residues" evidence="2">
    <location>
        <begin position="268"/>
        <end position="435"/>
    </location>
</feature>
<evidence type="ECO:0000313" key="6">
    <source>
        <dbReference type="RefSeq" id="XP_017982807.1"/>
    </source>
</evidence>